<dbReference type="InterPro" id="IPR013783">
    <property type="entry name" value="Ig-like_fold"/>
</dbReference>
<dbReference type="Proteomes" id="UP000694845">
    <property type="component" value="Unplaced"/>
</dbReference>
<dbReference type="GeneID" id="110988198"/>
<keyword evidence="2" id="KW-0812">Transmembrane</keyword>
<dbReference type="AlphaFoldDB" id="A0A8B7ZP50"/>
<dbReference type="InterPro" id="IPR003599">
    <property type="entry name" value="Ig_sub"/>
</dbReference>
<evidence type="ECO:0000256" key="1">
    <source>
        <dbReference type="SAM" id="MobiDB-lite"/>
    </source>
</evidence>
<evidence type="ECO:0000256" key="2">
    <source>
        <dbReference type="SAM" id="Phobius"/>
    </source>
</evidence>
<keyword evidence="2" id="KW-0472">Membrane</keyword>
<dbReference type="PROSITE" id="PS50835">
    <property type="entry name" value="IG_LIKE"/>
    <property type="match status" value="1"/>
</dbReference>
<dbReference type="SUPFAM" id="SSF48726">
    <property type="entry name" value="Immunoglobulin"/>
    <property type="match status" value="1"/>
</dbReference>
<keyword evidence="2" id="KW-1133">Transmembrane helix</keyword>
<dbReference type="InterPro" id="IPR036179">
    <property type="entry name" value="Ig-like_dom_sf"/>
</dbReference>
<keyword evidence="5" id="KW-1185">Reference proteome</keyword>
<dbReference type="SMART" id="SM00409">
    <property type="entry name" value="IG"/>
    <property type="match status" value="1"/>
</dbReference>
<feature type="region of interest" description="Disordered" evidence="1">
    <location>
        <begin position="257"/>
        <end position="282"/>
    </location>
</feature>
<feature type="chain" id="PRO_5034204313" evidence="3">
    <location>
        <begin position="20"/>
        <end position="538"/>
    </location>
</feature>
<name>A0A8B7ZP50_ACAPL</name>
<dbReference type="OrthoDB" id="10233648at2759"/>
<feature type="domain" description="Ig-like" evidence="4">
    <location>
        <begin position="20"/>
        <end position="141"/>
    </location>
</feature>
<evidence type="ECO:0000313" key="5">
    <source>
        <dbReference type="Proteomes" id="UP000694845"/>
    </source>
</evidence>
<sequence length="538" mass="57700">MVAQAVFFLYLFAEMVTVATEVTISAAAEEVRVRKGEPLQLSCDIRYDLYADIAGVKWFKHQETYGEIYFCASGDTAQLNYSEINTTDARGVIRYERGRTNSATLMLIIPNSEFEDSGQFVCMVSIRKVDTSLYQRSSAVDVSVTACATTDVSTIIRRIFSGRSSFPATSRPTKGVEEATVAMSIRVEVQTLSTAPSHQTTSDTRAHVSTAYQRSSQYGKALLATTSRNPPDLTTSSPSTTVGQSIFSSTSTSAALSTKRFTRSQTEGTSSPKAPSALMSTDPTPLPGRPILIAVSAAAGGVIFILLAVVACLVSSRKTASGGVTGNTNVSISLAAVSGRSETGSYATSFCNHRDYQQPGSRRAGGNNAVALGYNKLTGSPPTSPTAAYAVVPIPGLQLPSPPTEYAVLDPDFSSHSSDDDHVYESTLAQQMKRQDRREDETWVNGVNFKQSVVERPGVRDRETPDSQAEVRQPAPVVSSAVPCGHDSGCSGDCDRKFVDNILYEASSDSAIINEQRFGASVMVSQKKIKGNPRLDPF</sequence>
<feature type="transmembrane region" description="Helical" evidence="2">
    <location>
        <begin position="291"/>
        <end position="314"/>
    </location>
</feature>
<feature type="compositionally biased region" description="Low complexity" evidence="1">
    <location>
        <begin position="230"/>
        <end position="241"/>
    </location>
</feature>
<reference evidence="6" key="1">
    <citation type="submission" date="2025-08" db="UniProtKB">
        <authorList>
            <consortium name="RefSeq"/>
        </authorList>
    </citation>
    <scope>IDENTIFICATION</scope>
</reference>
<feature type="signal peptide" evidence="3">
    <location>
        <begin position="1"/>
        <end position="19"/>
    </location>
</feature>
<feature type="compositionally biased region" description="Polar residues" evidence="1">
    <location>
        <begin position="263"/>
        <end position="282"/>
    </location>
</feature>
<dbReference type="InterPro" id="IPR007110">
    <property type="entry name" value="Ig-like_dom"/>
</dbReference>
<feature type="region of interest" description="Disordered" evidence="1">
    <location>
        <begin position="226"/>
        <end position="245"/>
    </location>
</feature>
<dbReference type="Gene3D" id="2.60.40.10">
    <property type="entry name" value="Immunoglobulins"/>
    <property type="match status" value="1"/>
</dbReference>
<organism evidence="5 6">
    <name type="scientific">Acanthaster planci</name>
    <name type="common">Crown-of-thorns starfish</name>
    <dbReference type="NCBI Taxonomy" id="133434"/>
    <lineage>
        <taxon>Eukaryota</taxon>
        <taxon>Metazoa</taxon>
        <taxon>Echinodermata</taxon>
        <taxon>Eleutherozoa</taxon>
        <taxon>Asterozoa</taxon>
        <taxon>Asteroidea</taxon>
        <taxon>Valvatacea</taxon>
        <taxon>Valvatida</taxon>
        <taxon>Acanthasteridae</taxon>
        <taxon>Acanthaster</taxon>
    </lineage>
</organism>
<gene>
    <name evidence="6" type="primary">LOC110988198</name>
</gene>
<dbReference type="OMA" id="AMSIRVE"/>
<keyword evidence="3" id="KW-0732">Signal</keyword>
<evidence type="ECO:0000256" key="3">
    <source>
        <dbReference type="SAM" id="SignalP"/>
    </source>
</evidence>
<evidence type="ECO:0000259" key="4">
    <source>
        <dbReference type="PROSITE" id="PS50835"/>
    </source>
</evidence>
<accession>A0A8B7ZP50</accession>
<dbReference type="KEGG" id="aplc:110988198"/>
<dbReference type="RefSeq" id="XP_022107199.1">
    <property type="nucleotide sequence ID" value="XM_022251507.1"/>
</dbReference>
<evidence type="ECO:0000313" key="6">
    <source>
        <dbReference type="RefSeq" id="XP_022107199.1"/>
    </source>
</evidence>
<protein>
    <submittedName>
        <fullName evidence="6">Mucin-5AC-like</fullName>
    </submittedName>
</protein>
<proteinExistence type="predicted"/>